<organism evidence="4 5">
    <name type="scientific">Pyrocoelia pectoralis</name>
    <dbReference type="NCBI Taxonomy" id="417401"/>
    <lineage>
        <taxon>Eukaryota</taxon>
        <taxon>Metazoa</taxon>
        <taxon>Ecdysozoa</taxon>
        <taxon>Arthropoda</taxon>
        <taxon>Hexapoda</taxon>
        <taxon>Insecta</taxon>
        <taxon>Pterygota</taxon>
        <taxon>Neoptera</taxon>
        <taxon>Endopterygota</taxon>
        <taxon>Coleoptera</taxon>
        <taxon>Polyphaga</taxon>
        <taxon>Elateriformia</taxon>
        <taxon>Elateroidea</taxon>
        <taxon>Lampyridae</taxon>
        <taxon>Lampyrinae</taxon>
        <taxon>Pyrocoelia</taxon>
    </lineage>
</organism>
<dbReference type="InterPro" id="IPR005097">
    <property type="entry name" value="Sacchrp_dh_NADP-bd"/>
</dbReference>
<proteinExistence type="inferred from homology"/>
<dbReference type="EMBL" id="JAVRBK010000001">
    <property type="protein sequence ID" value="KAK5650872.1"/>
    <property type="molecule type" value="Genomic_DNA"/>
</dbReference>
<keyword evidence="5" id="KW-1185">Reference proteome</keyword>
<protein>
    <recommendedName>
        <fullName evidence="3">Saccharopine dehydrogenase NADP binding domain-containing protein</fullName>
    </recommendedName>
</protein>
<gene>
    <name evidence="4" type="ORF">RI129_001901</name>
</gene>
<evidence type="ECO:0000313" key="4">
    <source>
        <dbReference type="EMBL" id="KAK5650872.1"/>
    </source>
</evidence>
<evidence type="ECO:0000313" key="5">
    <source>
        <dbReference type="Proteomes" id="UP001329430"/>
    </source>
</evidence>
<comment type="caution">
    <text evidence="4">The sequence shown here is derived from an EMBL/GenBank/DDBJ whole genome shotgun (WGS) entry which is preliminary data.</text>
</comment>
<dbReference type="AlphaFoldDB" id="A0AAN7ZQ43"/>
<sequence length="429" mass="48243">MDNRLDIIVFGATGFTGKHTLPYLYRLCQEPGKQLKWGIAGRSERKMKEVLREYAQKLGADTLNSIPIIIADVTNELSILKMAKNARIIINCCGPYQLYGEVVVKSCVIAGTSYVDVTGELYFQELMASKYGKGAEEKGIYLVPACGLSSISTEMPLTFLTKSFKGTLNSVEVFTYPLQKKFKPGPHFNFGSWASIVNDIGEFRSVLILMRSIGLPSFSKMSSRCWLRLPFTKDETIGIPDKRILPCPSPDTNVAKRSQNYFYEHDAKPPIKVRHYYLMESWTNILLLTFIGLITIVFSQFQYGRQLLLKHPKVFTAGYFDHKPPTEELTESSELDMYFYGKGWSNMKDNQVNTPPNKSILGRLHVVNPGYGFTCLAVVLSAITILTEPSKLPKKGGFYTPAVVFFKTSLVEELQKNGVPLEILSVKDL</sequence>
<dbReference type="FunFam" id="3.40.50.720:FF:000178">
    <property type="entry name" value="Saccharopine dehydrogenase-like oxidoreductase"/>
    <property type="match status" value="1"/>
</dbReference>
<dbReference type="PANTHER" id="PTHR12286">
    <property type="entry name" value="SACCHAROPINE DEHYDROGENASE-LIKE OXIDOREDUCTASE"/>
    <property type="match status" value="1"/>
</dbReference>
<dbReference type="Pfam" id="PF03435">
    <property type="entry name" value="Sacchrp_dh_NADP"/>
    <property type="match status" value="1"/>
</dbReference>
<reference evidence="4 5" key="1">
    <citation type="journal article" date="2024" name="Insects">
        <title>An Improved Chromosome-Level Genome Assembly of the Firefly Pyrocoelia pectoralis.</title>
        <authorList>
            <person name="Fu X."/>
            <person name="Meyer-Rochow V.B."/>
            <person name="Ballantyne L."/>
            <person name="Zhu X."/>
        </authorList>
    </citation>
    <scope>NUCLEOTIDE SEQUENCE [LARGE SCALE GENOMIC DNA]</scope>
    <source>
        <strain evidence="4">XCY_ONT2</strain>
    </source>
</reference>
<feature type="transmembrane region" description="Helical" evidence="2">
    <location>
        <begin position="282"/>
        <end position="303"/>
    </location>
</feature>
<dbReference type="Proteomes" id="UP001329430">
    <property type="component" value="Chromosome 1"/>
</dbReference>
<evidence type="ECO:0000259" key="3">
    <source>
        <dbReference type="Pfam" id="PF03435"/>
    </source>
</evidence>
<dbReference type="InterPro" id="IPR036291">
    <property type="entry name" value="NAD(P)-bd_dom_sf"/>
</dbReference>
<feature type="transmembrane region" description="Helical" evidence="2">
    <location>
        <begin position="370"/>
        <end position="387"/>
    </location>
</feature>
<evidence type="ECO:0000256" key="1">
    <source>
        <dbReference type="ARBA" id="ARBA00038048"/>
    </source>
</evidence>
<dbReference type="GO" id="GO:0005739">
    <property type="term" value="C:mitochondrion"/>
    <property type="evidence" value="ECO:0007669"/>
    <property type="project" value="TreeGrafter"/>
</dbReference>
<evidence type="ECO:0000256" key="2">
    <source>
        <dbReference type="SAM" id="Phobius"/>
    </source>
</evidence>
<comment type="similarity">
    <text evidence="1">Belongs to the saccharopine dehydrogenase family.</text>
</comment>
<dbReference type="GO" id="GO:0005811">
    <property type="term" value="C:lipid droplet"/>
    <property type="evidence" value="ECO:0007669"/>
    <property type="project" value="TreeGrafter"/>
</dbReference>
<dbReference type="Gene3D" id="3.40.50.720">
    <property type="entry name" value="NAD(P)-binding Rossmann-like Domain"/>
    <property type="match status" value="1"/>
</dbReference>
<dbReference type="GO" id="GO:0005886">
    <property type="term" value="C:plasma membrane"/>
    <property type="evidence" value="ECO:0007669"/>
    <property type="project" value="TreeGrafter"/>
</dbReference>
<dbReference type="InterPro" id="IPR051276">
    <property type="entry name" value="Saccharopine_DH-like_oxidrdct"/>
</dbReference>
<dbReference type="GO" id="GO:0009247">
    <property type="term" value="P:glycolipid biosynthetic process"/>
    <property type="evidence" value="ECO:0007669"/>
    <property type="project" value="TreeGrafter"/>
</dbReference>
<keyword evidence="2" id="KW-1133">Transmembrane helix</keyword>
<feature type="domain" description="Saccharopine dehydrogenase NADP binding" evidence="3">
    <location>
        <begin position="7"/>
        <end position="143"/>
    </location>
</feature>
<accession>A0AAN7ZQ43</accession>
<keyword evidence="2" id="KW-0812">Transmembrane</keyword>
<dbReference type="SUPFAM" id="SSF51735">
    <property type="entry name" value="NAD(P)-binding Rossmann-fold domains"/>
    <property type="match status" value="1"/>
</dbReference>
<keyword evidence="2" id="KW-0472">Membrane</keyword>
<dbReference type="PANTHER" id="PTHR12286:SF5">
    <property type="entry name" value="SACCHAROPINE DEHYDROGENASE-LIKE OXIDOREDUCTASE"/>
    <property type="match status" value="1"/>
</dbReference>
<name>A0AAN7ZQ43_9COLE</name>